<evidence type="ECO:0000256" key="2">
    <source>
        <dbReference type="SAM" id="MobiDB-lite"/>
    </source>
</evidence>
<dbReference type="SUPFAM" id="SSF53098">
    <property type="entry name" value="Ribonuclease H-like"/>
    <property type="match status" value="1"/>
</dbReference>
<feature type="region of interest" description="Disordered" evidence="2">
    <location>
        <begin position="385"/>
        <end position="412"/>
    </location>
</feature>
<dbReference type="Proteomes" id="UP001620409">
    <property type="component" value="Unassembled WGS sequence"/>
</dbReference>
<evidence type="ECO:0000259" key="3">
    <source>
        <dbReference type="PROSITE" id="PS50994"/>
    </source>
</evidence>
<evidence type="ECO:0000256" key="1">
    <source>
        <dbReference type="ARBA" id="ARBA00009277"/>
    </source>
</evidence>
<dbReference type="RefSeq" id="WP_380012170.1">
    <property type="nucleotide sequence ID" value="NZ_JADIKI010000023.1"/>
</dbReference>
<name>A0ABW8IJL3_9GAMM</name>
<dbReference type="NCBIfam" id="NF033546">
    <property type="entry name" value="transpos_IS21"/>
    <property type="match status" value="1"/>
</dbReference>
<reference evidence="4 5" key="1">
    <citation type="submission" date="2020-10" db="EMBL/GenBank/DDBJ databases">
        <title>Phylogeny of dyella-like bacteria.</title>
        <authorList>
            <person name="Fu J."/>
        </authorList>
    </citation>
    <scope>NUCLEOTIDE SEQUENCE [LARGE SCALE GENOMIC DNA]</scope>
    <source>
        <strain evidence="4 5">DHG40</strain>
    </source>
</reference>
<gene>
    <name evidence="4" type="ORF">ISP18_12405</name>
</gene>
<organism evidence="4 5">
    <name type="scientific">Dyella humi</name>
    <dbReference type="NCBI Taxonomy" id="1770547"/>
    <lineage>
        <taxon>Bacteria</taxon>
        <taxon>Pseudomonadati</taxon>
        <taxon>Pseudomonadota</taxon>
        <taxon>Gammaproteobacteria</taxon>
        <taxon>Lysobacterales</taxon>
        <taxon>Rhodanobacteraceae</taxon>
        <taxon>Dyella</taxon>
    </lineage>
</organism>
<feature type="region of interest" description="Disordered" evidence="2">
    <location>
        <begin position="491"/>
        <end position="530"/>
    </location>
</feature>
<comment type="similarity">
    <text evidence="1">Belongs to the transposase IS21/IS408/IS1162 family.</text>
</comment>
<sequence length="550" mass="62593">MKKTHRGYADKRHHALKLILDHLPPGRIAPYSDREIAGIVCISKTTVGKLRREAEAKHLTWADVAPLNEAQRNRLLNKPPCVPPRKRHPDWDHIHAELQRPNVTRQLLWEEYRALDPVNTISYQSFAAHYRRYLGTLPAVMKQTHPPGERVEVDYSGGGTSYVDVGNKRVKVSLFVAALPSSSLIFAVASPSESVSDFIEAHVRMFEFFGGLTYAIVPDNLKAAVITPGPHPYFSRGFRDFCNHCDVQPLPARVRHPKDKPTVECSVRQVKTRILARLRDRTFRSLDELNQGIVDMLTELNDRPMIKDDRSRRERFESMERATLRPLPDHTYAYREFIELPPVGTNYRVKINGHDYSVPHDLIGKTLDARLSATTVEVLHERQVVASHPRSHERGGQTVNRDHMPPHHRAQADRNPDGIQAWAAEVGGPVQTFVTHHFATVQPFRALVVAEDVKRLVRKHSIETVQDACQRAINLRCLTLSSLERFISNGATQKRLPSSRSRTRTARPTSVNEHAPERHAQTAPRLRTHDHGHLPETVVQESQEPDQVQR</sequence>
<dbReference type="PROSITE" id="PS50994">
    <property type="entry name" value="INTEGRASE"/>
    <property type="match status" value="1"/>
</dbReference>
<protein>
    <submittedName>
        <fullName evidence="4">IS21 family transposase</fullName>
    </submittedName>
</protein>
<dbReference type="InterPro" id="IPR012337">
    <property type="entry name" value="RNaseH-like_sf"/>
</dbReference>
<feature type="compositionally biased region" description="Basic and acidic residues" evidence="2">
    <location>
        <begin position="390"/>
        <end position="412"/>
    </location>
</feature>
<feature type="domain" description="Integrase catalytic" evidence="3">
    <location>
        <begin position="143"/>
        <end position="323"/>
    </location>
</feature>
<keyword evidence="5" id="KW-1185">Reference proteome</keyword>
<evidence type="ECO:0000313" key="5">
    <source>
        <dbReference type="Proteomes" id="UP001620409"/>
    </source>
</evidence>
<dbReference type="InterPro" id="IPR001584">
    <property type="entry name" value="Integrase_cat-core"/>
</dbReference>
<evidence type="ECO:0000313" key="4">
    <source>
        <dbReference type="EMBL" id="MFK2855395.1"/>
    </source>
</evidence>
<accession>A0ABW8IJL3</accession>
<dbReference type="PANTHER" id="PTHR35004:SF8">
    <property type="entry name" value="TRANSPOSASE RV3428C-RELATED"/>
    <property type="match status" value="1"/>
</dbReference>
<comment type="caution">
    <text evidence="4">The sequence shown here is derived from an EMBL/GenBank/DDBJ whole genome shotgun (WGS) entry which is preliminary data.</text>
</comment>
<dbReference type="Pfam" id="PF22483">
    <property type="entry name" value="Mu-transpos_C_2"/>
    <property type="match status" value="1"/>
</dbReference>
<proteinExistence type="inferred from homology"/>
<dbReference type="InterPro" id="IPR054353">
    <property type="entry name" value="IstA-like_C"/>
</dbReference>
<dbReference type="InterPro" id="IPR036397">
    <property type="entry name" value="RNaseH_sf"/>
</dbReference>
<dbReference type="EMBL" id="JADIKI010000023">
    <property type="protein sequence ID" value="MFK2855395.1"/>
    <property type="molecule type" value="Genomic_DNA"/>
</dbReference>
<dbReference type="PANTHER" id="PTHR35004">
    <property type="entry name" value="TRANSPOSASE RV3428C-RELATED"/>
    <property type="match status" value="1"/>
</dbReference>
<dbReference type="Gene3D" id="3.30.420.10">
    <property type="entry name" value="Ribonuclease H-like superfamily/Ribonuclease H"/>
    <property type="match status" value="1"/>
</dbReference>